<protein>
    <submittedName>
        <fullName evidence="2">Rna-binding protein</fullName>
    </submittedName>
</protein>
<dbReference type="RefSeq" id="XP_020125464.1">
    <property type="nucleotide sequence ID" value="XM_020279670.1"/>
</dbReference>
<proteinExistence type="predicted"/>
<keyword evidence="3" id="KW-1185">Reference proteome</keyword>
<feature type="compositionally biased region" description="Polar residues" evidence="1">
    <location>
        <begin position="58"/>
        <end position="83"/>
    </location>
</feature>
<dbReference type="Proteomes" id="UP000183809">
    <property type="component" value="Unassembled WGS sequence"/>
</dbReference>
<dbReference type="OrthoDB" id="668540at2759"/>
<dbReference type="EMBL" id="MNUE01000088">
    <property type="protein sequence ID" value="OJD29204.1"/>
    <property type="molecule type" value="Genomic_DNA"/>
</dbReference>
<dbReference type="AlphaFoldDB" id="A0A1J9RMQ8"/>
<dbReference type="GeneID" id="31019933"/>
<feature type="compositionally biased region" description="Polar residues" evidence="1">
    <location>
        <begin position="27"/>
        <end position="50"/>
    </location>
</feature>
<name>A0A1J9RMQ8_9PEZI</name>
<accession>A0A1J9RMQ8</accession>
<comment type="caution">
    <text evidence="2">The sequence shown here is derived from an EMBL/GenBank/DDBJ whole genome shotgun (WGS) entry which is preliminary data.</text>
</comment>
<evidence type="ECO:0000313" key="3">
    <source>
        <dbReference type="Proteomes" id="UP000183809"/>
    </source>
</evidence>
<gene>
    <name evidence="2" type="ORF">BKCO1_8800012</name>
</gene>
<feature type="compositionally biased region" description="Basic and acidic residues" evidence="1">
    <location>
        <begin position="9"/>
        <end position="26"/>
    </location>
</feature>
<evidence type="ECO:0000256" key="1">
    <source>
        <dbReference type="SAM" id="MobiDB-lite"/>
    </source>
</evidence>
<evidence type="ECO:0000313" key="2">
    <source>
        <dbReference type="EMBL" id="OJD29204.1"/>
    </source>
</evidence>
<sequence>MAFSNGLGDRPEDRRFRSPQSPREESTFPSFTSPIRSIASQMQAHTSTANDARASLTRRFTTNTVPTMPTLSSLSPIGQQRRQAAENTELTTATYHKVQLVSENIWFLPIVHCQVGCRARGHLPHRRLP</sequence>
<organism evidence="2 3">
    <name type="scientific">Diplodia corticola</name>
    <dbReference type="NCBI Taxonomy" id="236234"/>
    <lineage>
        <taxon>Eukaryota</taxon>
        <taxon>Fungi</taxon>
        <taxon>Dikarya</taxon>
        <taxon>Ascomycota</taxon>
        <taxon>Pezizomycotina</taxon>
        <taxon>Dothideomycetes</taxon>
        <taxon>Dothideomycetes incertae sedis</taxon>
        <taxon>Botryosphaeriales</taxon>
        <taxon>Botryosphaeriaceae</taxon>
        <taxon>Diplodia</taxon>
    </lineage>
</organism>
<reference evidence="2 3" key="1">
    <citation type="submission" date="2016-10" db="EMBL/GenBank/DDBJ databases">
        <title>Proteomics and genomics reveal pathogen-plant mechanisms compatible with a hemibiotrophic lifestyle of Diplodia corticola.</title>
        <authorList>
            <person name="Fernandes I."/>
            <person name="De Jonge R."/>
            <person name="Van De Peer Y."/>
            <person name="Devreese B."/>
            <person name="Alves A."/>
            <person name="Esteves A.C."/>
        </authorList>
    </citation>
    <scope>NUCLEOTIDE SEQUENCE [LARGE SCALE GENOMIC DNA]</scope>
    <source>
        <strain evidence="2 3">CBS 112549</strain>
    </source>
</reference>
<feature type="region of interest" description="Disordered" evidence="1">
    <location>
        <begin position="1"/>
        <end position="83"/>
    </location>
</feature>